<dbReference type="PANTHER" id="PTHR46890:SF48">
    <property type="entry name" value="RNA-DIRECTED DNA POLYMERASE"/>
    <property type="match status" value="1"/>
</dbReference>
<dbReference type="AlphaFoldDB" id="A0A5B6VBE3"/>
<reference evidence="2" key="1">
    <citation type="journal article" date="2019" name="Plant Biotechnol. J.">
        <title>Genome sequencing of the Australian wild diploid species Gossypium australe highlights disease resistance and delayed gland morphogenesis.</title>
        <authorList>
            <person name="Cai Y."/>
            <person name="Cai X."/>
            <person name="Wang Q."/>
            <person name="Wang P."/>
            <person name="Zhang Y."/>
            <person name="Cai C."/>
            <person name="Xu Y."/>
            <person name="Wang K."/>
            <person name="Zhou Z."/>
            <person name="Wang C."/>
            <person name="Geng S."/>
            <person name="Li B."/>
            <person name="Dong Q."/>
            <person name="Hou Y."/>
            <person name="Wang H."/>
            <person name="Ai P."/>
            <person name="Liu Z."/>
            <person name="Yi F."/>
            <person name="Sun M."/>
            <person name="An G."/>
            <person name="Cheng J."/>
            <person name="Zhang Y."/>
            <person name="Shi Q."/>
            <person name="Xie Y."/>
            <person name="Shi X."/>
            <person name="Chang Y."/>
            <person name="Huang F."/>
            <person name="Chen Y."/>
            <person name="Hong S."/>
            <person name="Mi L."/>
            <person name="Sun Q."/>
            <person name="Zhang L."/>
            <person name="Zhou B."/>
            <person name="Peng R."/>
            <person name="Zhang X."/>
            <person name="Liu F."/>
        </authorList>
    </citation>
    <scope>NUCLEOTIDE SEQUENCE [LARGE SCALE GENOMIC DNA]</scope>
    <source>
        <strain evidence="2">cv. PA1801</strain>
    </source>
</reference>
<evidence type="ECO:0000313" key="2">
    <source>
        <dbReference type="Proteomes" id="UP000325315"/>
    </source>
</evidence>
<accession>A0A5B6VBE3</accession>
<sequence>MEAFHETLEECQLEDIGYSGVWFTWEKGNFAETNIKERLDRGVAIEKWKILFPTGNIHHLTHSTSEHCPLLLNTKSGNIYAGNPQFKFEALWTIEESLEKEIKAFWESNTGTMEKLQENLKEWAGSIKKRREGLKKKLTKELEMLMAKERDDDTIAKIIDTKEWGLSALKGMGPTKAPGPDGFPTLFFQRYWHIVDIVLILKTQNPTNLANFRPISLCKVLYKIVAKTIANRFQAVIGRCIDTAQSAFVPGRLISDNVLLAHEILHTFRQKRTGEGLSALMRLAMKEGLRKGAKASRRGPVISHLLFADDCILFEEATNKGARLLKGILKEYEECSSQCVNFNKSTIFYSSNTSEGNKGEISAILGVRLSTDMEKYLGLPNVVGRLAKILCIPLAKEPHDDILAWSGEPSGEFTRIHEKASKSGKEIENFINSYILELNGIEEKIPKILPEVKRWKHPPSQFMKINFDAAYDGNICQSAVGIVARDSEGIVLLSYSEIHQQLASAFIAEAITCRTVTQIGIDMQCPKLIF</sequence>
<dbReference type="Proteomes" id="UP000325315">
    <property type="component" value="Unassembled WGS sequence"/>
</dbReference>
<name>A0A5B6VBE3_9ROSI</name>
<keyword evidence="1" id="KW-0548">Nucleotidyltransferase</keyword>
<dbReference type="InterPro" id="IPR052343">
    <property type="entry name" value="Retrotransposon-Effector_Assoc"/>
</dbReference>
<dbReference type="GO" id="GO:0003964">
    <property type="term" value="F:RNA-directed DNA polymerase activity"/>
    <property type="evidence" value="ECO:0007669"/>
    <property type="project" value="UniProtKB-KW"/>
</dbReference>
<dbReference type="CDD" id="cd01650">
    <property type="entry name" value="RT_nLTR_like"/>
    <property type="match status" value="1"/>
</dbReference>
<dbReference type="EMBL" id="SMMG02000007">
    <property type="protein sequence ID" value="KAA3466458.1"/>
    <property type="molecule type" value="Genomic_DNA"/>
</dbReference>
<dbReference type="PANTHER" id="PTHR46890">
    <property type="entry name" value="NON-LTR RETROLELEMENT REVERSE TRANSCRIPTASE-LIKE PROTEIN-RELATED"/>
    <property type="match status" value="1"/>
</dbReference>
<protein>
    <submittedName>
        <fullName evidence="1">LINE-1 reverse transcriptase isogeny</fullName>
    </submittedName>
</protein>
<keyword evidence="1" id="KW-0808">Transferase</keyword>
<keyword evidence="1" id="KW-0695">RNA-directed DNA polymerase</keyword>
<comment type="caution">
    <text evidence="1">The sequence shown here is derived from an EMBL/GenBank/DDBJ whole genome shotgun (WGS) entry which is preliminary data.</text>
</comment>
<proteinExistence type="predicted"/>
<gene>
    <name evidence="1" type="ORF">EPI10_001549</name>
</gene>
<keyword evidence="2" id="KW-1185">Reference proteome</keyword>
<evidence type="ECO:0000313" key="1">
    <source>
        <dbReference type="EMBL" id="KAA3466458.1"/>
    </source>
</evidence>
<organism evidence="1 2">
    <name type="scientific">Gossypium australe</name>
    <dbReference type="NCBI Taxonomy" id="47621"/>
    <lineage>
        <taxon>Eukaryota</taxon>
        <taxon>Viridiplantae</taxon>
        <taxon>Streptophyta</taxon>
        <taxon>Embryophyta</taxon>
        <taxon>Tracheophyta</taxon>
        <taxon>Spermatophyta</taxon>
        <taxon>Magnoliopsida</taxon>
        <taxon>eudicotyledons</taxon>
        <taxon>Gunneridae</taxon>
        <taxon>Pentapetalae</taxon>
        <taxon>rosids</taxon>
        <taxon>malvids</taxon>
        <taxon>Malvales</taxon>
        <taxon>Malvaceae</taxon>
        <taxon>Malvoideae</taxon>
        <taxon>Gossypium</taxon>
    </lineage>
</organism>